<dbReference type="PANTHER" id="PTHR36760:SF1">
    <property type="entry name" value="ACIDIC LEUCINE-RICH NUCLEAR PHOSPHOPROTEIN 32 FAMILY B PROTEIN"/>
    <property type="match status" value="1"/>
</dbReference>
<feature type="transmembrane region" description="Helical" evidence="1">
    <location>
        <begin position="51"/>
        <end position="75"/>
    </location>
</feature>
<keyword evidence="1" id="KW-0812">Transmembrane</keyword>
<evidence type="ECO:0000259" key="2">
    <source>
        <dbReference type="Pfam" id="PF13456"/>
    </source>
</evidence>
<dbReference type="SUPFAM" id="SSF53098">
    <property type="entry name" value="Ribonuclease H-like"/>
    <property type="match status" value="1"/>
</dbReference>
<sequence>MSEFSLASTTVVKKKTQFASLLLSNFMLFCSLILSHPLYFSYFIFFSPYLFKIFSFLSPLFVTTSLLVIAFFTVLRSEVVDGESDDGFGCLEELEAYKIVFETSTIVDIRENPDKVSGVEPIVGCLQGVELEEASVQRVETLTSGEFTETVRVNATVKILEEFLRQKDDEVVEILSSKSVEANNDEGSNPKTTMNADNGEEFEAKAMVNSPIVKSNYGDNDMNFGNLGSMRKEKEWKKTLACKLFEERHNAMAAAATTENEGGEGMDLLWETYERMGMGRPNFVKISKAFKGFGWLHHDSFSSDFFQSFMGVVISESVRQNCCWSIKKFAAAGGCLRDHKGDWIMGIVRYLDDCSVLETELWGILNQLNLMVNRTFQKVFIQTDSIEAIKAIKEDDTRISNSTIIRRIHRTLKKLEQ</sequence>
<accession>A0A7J8WHR5</accession>
<keyword evidence="1" id="KW-0472">Membrane</keyword>
<reference evidence="3 4" key="1">
    <citation type="journal article" date="2019" name="Genome Biol. Evol.">
        <title>Insights into the evolution of the New World diploid cottons (Gossypium, subgenus Houzingenia) based on genome sequencing.</title>
        <authorList>
            <person name="Grover C.E."/>
            <person name="Arick M.A. 2nd"/>
            <person name="Thrash A."/>
            <person name="Conover J.L."/>
            <person name="Sanders W.S."/>
            <person name="Peterson D.G."/>
            <person name="Frelichowski J.E."/>
            <person name="Scheffler J.A."/>
            <person name="Scheffler B.E."/>
            <person name="Wendel J.F."/>
        </authorList>
    </citation>
    <scope>NUCLEOTIDE SEQUENCE [LARGE SCALE GENOMIC DNA]</scope>
    <source>
        <strain evidence="3">185</strain>
        <tissue evidence="3">Leaf</tissue>
    </source>
</reference>
<dbReference type="InterPro" id="IPR002156">
    <property type="entry name" value="RNaseH_domain"/>
</dbReference>
<dbReference type="InterPro" id="IPR044730">
    <property type="entry name" value="RNase_H-like_dom_plant"/>
</dbReference>
<dbReference type="InterPro" id="IPR012337">
    <property type="entry name" value="RNaseH-like_sf"/>
</dbReference>
<dbReference type="PANTHER" id="PTHR36760">
    <property type="entry name" value="ACIDIC LEUCINE-RICH NUCLEAR PHOSPHOPROTEIN 32 FAMILY B PROTEIN"/>
    <property type="match status" value="1"/>
</dbReference>
<dbReference type="EMBL" id="JABFAA010000001">
    <property type="protein sequence ID" value="MBA0674493.1"/>
    <property type="molecule type" value="Genomic_DNA"/>
</dbReference>
<organism evidence="3 4">
    <name type="scientific">Gossypium aridum</name>
    <name type="common">American cotton</name>
    <name type="synonym">Erioxylum aridum</name>
    <dbReference type="NCBI Taxonomy" id="34290"/>
    <lineage>
        <taxon>Eukaryota</taxon>
        <taxon>Viridiplantae</taxon>
        <taxon>Streptophyta</taxon>
        <taxon>Embryophyta</taxon>
        <taxon>Tracheophyta</taxon>
        <taxon>Spermatophyta</taxon>
        <taxon>Magnoliopsida</taxon>
        <taxon>eudicotyledons</taxon>
        <taxon>Gunneridae</taxon>
        <taxon>Pentapetalae</taxon>
        <taxon>rosids</taxon>
        <taxon>malvids</taxon>
        <taxon>Malvales</taxon>
        <taxon>Malvaceae</taxon>
        <taxon>Malvoideae</taxon>
        <taxon>Gossypium</taxon>
    </lineage>
</organism>
<dbReference type="AlphaFoldDB" id="A0A7J8WHR5"/>
<dbReference type="GO" id="GO:0003676">
    <property type="term" value="F:nucleic acid binding"/>
    <property type="evidence" value="ECO:0007669"/>
    <property type="project" value="InterPro"/>
</dbReference>
<comment type="caution">
    <text evidence="3">The sequence shown here is derived from an EMBL/GenBank/DDBJ whole genome shotgun (WGS) entry which is preliminary data.</text>
</comment>
<name>A0A7J8WHR5_GOSAI</name>
<feature type="domain" description="RNase H type-1" evidence="2">
    <location>
        <begin position="329"/>
        <end position="415"/>
    </location>
</feature>
<evidence type="ECO:0000313" key="4">
    <source>
        <dbReference type="Proteomes" id="UP000593577"/>
    </source>
</evidence>
<keyword evidence="4" id="KW-1185">Reference proteome</keyword>
<feature type="transmembrane region" description="Helical" evidence="1">
    <location>
        <begin position="21"/>
        <end position="45"/>
    </location>
</feature>
<dbReference type="Pfam" id="PF13456">
    <property type="entry name" value="RVT_3"/>
    <property type="match status" value="1"/>
</dbReference>
<dbReference type="Gene3D" id="3.30.420.10">
    <property type="entry name" value="Ribonuclease H-like superfamily/Ribonuclease H"/>
    <property type="match status" value="1"/>
</dbReference>
<dbReference type="GO" id="GO:0004523">
    <property type="term" value="F:RNA-DNA hybrid ribonuclease activity"/>
    <property type="evidence" value="ECO:0007669"/>
    <property type="project" value="InterPro"/>
</dbReference>
<dbReference type="CDD" id="cd06222">
    <property type="entry name" value="RNase_H_like"/>
    <property type="match status" value="1"/>
</dbReference>
<gene>
    <name evidence="3" type="ORF">Goari_016087</name>
</gene>
<dbReference type="InterPro" id="IPR036397">
    <property type="entry name" value="RNaseH_sf"/>
</dbReference>
<evidence type="ECO:0000256" key="1">
    <source>
        <dbReference type="SAM" id="Phobius"/>
    </source>
</evidence>
<dbReference type="Proteomes" id="UP000593577">
    <property type="component" value="Unassembled WGS sequence"/>
</dbReference>
<proteinExistence type="predicted"/>
<evidence type="ECO:0000313" key="3">
    <source>
        <dbReference type="EMBL" id="MBA0674493.1"/>
    </source>
</evidence>
<keyword evidence="1" id="KW-1133">Transmembrane helix</keyword>
<protein>
    <recommendedName>
        <fullName evidence="2">RNase H type-1 domain-containing protein</fullName>
    </recommendedName>
</protein>